<dbReference type="AlphaFoldDB" id="A0A1G6R3H2"/>
<accession>A0A1G6R3H2</accession>
<keyword evidence="2" id="KW-0808">Transferase</keyword>
<evidence type="ECO:0000259" key="1">
    <source>
        <dbReference type="Pfam" id="PF02518"/>
    </source>
</evidence>
<proteinExistence type="predicted"/>
<gene>
    <name evidence="2" type="ORF">SAMN05216323_106913</name>
</gene>
<dbReference type="GO" id="GO:0016301">
    <property type="term" value="F:kinase activity"/>
    <property type="evidence" value="ECO:0007669"/>
    <property type="project" value="UniProtKB-KW"/>
</dbReference>
<organism evidence="2 3">
    <name type="scientific">Williamwhitmania taraxaci</name>
    <dbReference type="NCBI Taxonomy" id="1640674"/>
    <lineage>
        <taxon>Bacteria</taxon>
        <taxon>Pseudomonadati</taxon>
        <taxon>Bacteroidota</taxon>
        <taxon>Bacteroidia</taxon>
        <taxon>Bacteroidales</taxon>
        <taxon>Williamwhitmaniaceae</taxon>
        <taxon>Williamwhitmania</taxon>
    </lineage>
</organism>
<dbReference type="STRING" id="1640674.SAMN05216323_106913"/>
<dbReference type="InterPro" id="IPR003594">
    <property type="entry name" value="HATPase_dom"/>
</dbReference>
<dbReference type="EMBL" id="FMYP01000069">
    <property type="protein sequence ID" value="SDC99071.1"/>
    <property type="molecule type" value="Genomic_DNA"/>
</dbReference>
<keyword evidence="3" id="KW-1185">Reference proteome</keyword>
<feature type="domain" description="Histidine kinase/HSP90-like ATPase" evidence="1">
    <location>
        <begin position="139"/>
        <end position="239"/>
    </location>
</feature>
<evidence type="ECO:0000313" key="3">
    <source>
        <dbReference type="Proteomes" id="UP000199452"/>
    </source>
</evidence>
<dbReference type="InterPro" id="IPR036890">
    <property type="entry name" value="HATPase_C_sf"/>
</dbReference>
<dbReference type="Proteomes" id="UP000199452">
    <property type="component" value="Unassembled WGS sequence"/>
</dbReference>
<protein>
    <submittedName>
        <fullName evidence="2">Histidine kinase-, DNA gyrase B-, and HSP90-like ATPase</fullName>
    </submittedName>
</protein>
<dbReference type="Gene3D" id="3.30.565.10">
    <property type="entry name" value="Histidine kinase-like ATPase, C-terminal domain"/>
    <property type="match status" value="1"/>
</dbReference>
<reference evidence="2 3" key="1">
    <citation type="submission" date="2016-09" db="EMBL/GenBank/DDBJ databases">
        <authorList>
            <person name="Capua I."/>
            <person name="De Benedictis P."/>
            <person name="Joannis T."/>
            <person name="Lombin L.H."/>
            <person name="Cattoli G."/>
        </authorList>
    </citation>
    <scope>NUCLEOTIDE SEQUENCE [LARGE SCALE GENOMIC DNA]</scope>
    <source>
        <strain evidence="2 3">A7P-90m</strain>
    </source>
</reference>
<sequence length="287" mass="32597">MASQFEVLIDILLQIPDNNQDYDYIFDLSTVTFAYPLVLTSIAAIKKSLENKGCKVEVNSNTSKISPYLYHIHFPTPFDYIETPDWQQVLTQYKTKTYLPICLIHTGISNERVRNDIESIFTQIMQTQLTLQTNIKSAISFIISEIIDNIDQHSMAPFGYIMVQHYPKKGFLQICIIDRGDGILNSYIRNGFINIETHSKALEEALNGRSTKINEKGRGFGISTSRKMLVKGLGGEFFLMTGNALFVYTKVHEQIIELDVKQAWDGTILAIGIPTHAPKTFNIIDYL</sequence>
<evidence type="ECO:0000313" key="2">
    <source>
        <dbReference type="EMBL" id="SDC99071.1"/>
    </source>
</evidence>
<dbReference type="SUPFAM" id="SSF55874">
    <property type="entry name" value="ATPase domain of HSP90 chaperone/DNA topoisomerase II/histidine kinase"/>
    <property type="match status" value="1"/>
</dbReference>
<name>A0A1G6R3H2_9BACT</name>
<keyword evidence="2" id="KW-0418">Kinase</keyword>
<dbReference type="Pfam" id="PF02518">
    <property type="entry name" value="HATPase_c"/>
    <property type="match status" value="1"/>
</dbReference>